<evidence type="ECO:0000313" key="2">
    <source>
        <dbReference type="EMBL" id="RDW64434.1"/>
    </source>
</evidence>
<feature type="region of interest" description="Disordered" evidence="1">
    <location>
        <begin position="1"/>
        <end position="28"/>
    </location>
</feature>
<sequence>MSQPTKKRDFEPEGHLDSRPAKRVKADNSARVGPVARLNFDVLQIIASYLTPREIVSLERVSKEWQTRTRDWLTRAAYRLTAETTHPAIQLGGLLHPEQKHYFRLLHNLRSGNAVSAHILDCRDERGRVEVICWRRDLKFAAWVVSGSSFAPTSPQTRNPSSDILYWRQVSANEETISYIPATRFLPLTSGTPEAAYIYHLAVNDDGTMLVQLTLDRDPEVLERNLVYSPDENKVLWSEFTTPSARKGKGKGKGSDKNIIMPRVPYLLGQSTVYTAPWERPFRWIVAINFRTRAQLWKMKLHIATSNSKKAPTRHMRIIQAANGAELLLHSRVSEKKQLEGVSIINGKTGIRLGHVEYPNPSSTSTLHLDSILAHPASRQMAIIDIISEYGNAKLSAHQFISWTRVVLLSHYAYNPNTGYSLLHTDALLAGHAHNPLQVPKRPRPSQVIVNPFYRTAIVSSLEQRDPNERAEMCFYSCVMEPTENAKLRACAEAVLAERFKKASAVPTLRQCFVLGEVETVTVPSMSRDAQGGKAREDLRLPDFKVSDSGHFTDDGSVVVCTGHPQYFLRFG</sequence>
<evidence type="ECO:0000256" key="1">
    <source>
        <dbReference type="SAM" id="MobiDB-lite"/>
    </source>
</evidence>
<proteinExistence type="predicted"/>
<reference evidence="2 3" key="1">
    <citation type="journal article" date="2018" name="IMA Fungus">
        <title>IMA Genome-F 9: Draft genome sequence of Annulohypoxylon stygium, Aspergillus mulundensis, Berkeleyomyces basicola (syn. Thielaviopsis basicola), Ceratocystis smalleyi, two Cercospora beticola strains, Coleophoma cylindrospora, Fusarium fracticaudum, Phialophora cf. hyalina, and Morchella septimelata.</title>
        <authorList>
            <person name="Wingfield B.D."/>
            <person name="Bills G.F."/>
            <person name="Dong Y."/>
            <person name="Huang W."/>
            <person name="Nel W.J."/>
            <person name="Swalarsk-Parry B.S."/>
            <person name="Vaghefi N."/>
            <person name="Wilken P.M."/>
            <person name="An Z."/>
            <person name="de Beer Z.W."/>
            <person name="De Vos L."/>
            <person name="Chen L."/>
            <person name="Duong T.A."/>
            <person name="Gao Y."/>
            <person name="Hammerbacher A."/>
            <person name="Kikkert J.R."/>
            <person name="Li Y."/>
            <person name="Li H."/>
            <person name="Li K."/>
            <person name="Li Q."/>
            <person name="Liu X."/>
            <person name="Ma X."/>
            <person name="Naidoo K."/>
            <person name="Pethybridge S.J."/>
            <person name="Sun J."/>
            <person name="Steenkamp E.T."/>
            <person name="van der Nest M.A."/>
            <person name="van Wyk S."/>
            <person name="Wingfield M.J."/>
            <person name="Xiong C."/>
            <person name="Yue Q."/>
            <person name="Zhang X."/>
        </authorList>
    </citation>
    <scope>NUCLEOTIDE SEQUENCE [LARGE SCALE GENOMIC DNA]</scope>
    <source>
        <strain evidence="2 3">DSM 5745</strain>
    </source>
</reference>
<dbReference type="EMBL" id="PVWQ01000014">
    <property type="protein sequence ID" value="RDW64434.1"/>
    <property type="molecule type" value="Genomic_DNA"/>
</dbReference>
<dbReference type="AlphaFoldDB" id="A0A3D8QSG5"/>
<dbReference type="GeneID" id="38120215"/>
<evidence type="ECO:0008006" key="4">
    <source>
        <dbReference type="Google" id="ProtNLM"/>
    </source>
</evidence>
<evidence type="ECO:0000313" key="3">
    <source>
        <dbReference type="Proteomes" id="UP000256690"/>
    </source>
</evidence>
<dbReference type="InterPro" id="IPR036047">
    <property type="entry name" value="F-box-like_dom_sf"/>
</dbReference>
<dbReference type="OrthoDB" id="4182504at2759"/>
<gene>
    <name evidence="2" type="ORF">DSM5745_09845</name>
</gene>
<name>A0A3D8QSG5_9EURO</name>
<organism evidence="2 3">
    <name type="scientific">Aspergillus mulundensis</name>
    <dbReference type="NCBI Taxonomy" id="1810919"/>
    <lineage>
        <taxon>Eukaryota</taxon>
        <taxon>Fungi</taxon>
        <taxon>Dikarya</taxon>
        <taxon>Ascomycota</taxon>
        <taxon>Pezizomycotina</taxon>
        <taxon>Eurotiomycetes</taxon>
        <taxon>Eurotiomycetidae</taxon>
        <taxon>Eurotiales</taxon>
        <taxon>Aspergillaceae</taxon>
        <taxon>Aspergillus</taxon>
        <taxon>Aspergillus subgen. Nidulantes</taxon>
    </lineage>
</organism>
<keyword evidence="3" id="KW-1185">Reference proteome</keyword>
<comment type="caution">
    <text evidence="2">The sequence shown here is derived from an EMBL/GenBank/DDBJ whole genome shotgun (WGS) entry which is preliminary data.</text>
</comment>
<accession>A0A3D8QSG5</accession>
<dbReference type="RefSeq" id="XP_026599593.1">
    <property type="nucleotide sequence ID" value="XM_026751861.1"/>
</dbReference>
<dbReference type="SUPFAM" id="SSF81383">
    <property type="entry name" value="F-box domain"/>
    <property type="match status" value="1"/>
</dbReference>
<protein>
    <recommendedName>
        <fullName evidence="4">F-box domain-containing protein</fullName>
    </recommendedName>
</protein>
<dbReference type="Proteomes" id="UP000256690">
    <property type="component" value="Unassembled WGS sequence"/>
</dbReference>